<organism evidence="8 9">
    <name type="scientific">Pectinatus cerevisiiphilus</name>
    <dbReference type="NCBI Taxonomy" id="86956"/>
    <lineage>
        <taxon>Bacteria</taxon>
        <taxon>Bacillati</taxon>
        <taxon>Bacillota</taxon>
        <taxon>Negativicutes</taxon>
        <taxon>Selenomonadales</taxon>
        <taxon>Selenomonadaceae</taxon>
        <taxon>Pectinatus</taxon>
    </lineage>
</organism>
<dbReference type="AlphaFoldDB" id="A0A4R3K5Y8"/>
<dbReference type="GO" id="GO:0009401">
    <property type="term" value="P:phosphoenolpyruvate-dependent sugar phosphotransferase system"/>
    <property type="evidence" value="ECO:0007669"/>
    <property type="project" value="UniProtKB-KW"/>
</dbReference>
<keyword evidence="3" id="KW-0762">Sugar transport</keyword>
<dbReference type="Gene3D" id="3.40.50.2300">
    <property type="match status" value="1"/>
</dbReference>
<reference evidence="8 9" key="1">
    <citation type="submission" date="2019-03" db="EMBL/GenBank/DDBJ databases">
        <title>Genomic Encyclopedia of Type Strains, Phase IV (KMG-IV): sequencing the most valuable type-strain genomes for metagenomic binning, comparative biology and taxonomic classification.</title>
        <authorList>
            <person name="Goeker M."/>
        </authorList>
    </citation>
    <scope>NUCLEOTIDE SEQUENCE [LARGE SCALE GENOMIC DNA]</scope>
    <source>
        <strain evidence="8 9">DSM 20467</strain>
    </source>
</reference>
<dbReference type="NCBIfam" id="TIGR00829">
    <property type="entry name" value="FRU"/>
    <property type="match status" value="1"/>
</dbReference>
<gene>
    <name evidence="8" type="ORF">EDC37_1114</name>
</gene>
<evidence type="ECO:0000259" key="7">
    <source>
        <dbReference type="PROSITE" id="PS51099"/>
    </source>
</evidence>
<evidence type="ECO:0000313" key="8">
    <source>
        <dbReference type="EMBL" id="TCS78147.1"/>
    </source>
</evidence>
<feature type="domain" description="PTS EIIB type-2" evidence="7">
    <location>
        <begin position="7"/>
        <end position="105"/>
    </location>
</feature>
<dbReference type="InterPro" id="IPR003501">
    <property type="entry name" value="PTS_EIIB_2/3"/>
</dbReference>
<dbReference type="PANTHER" id="PTHR30505:SF0">
    <property type="entry name" value="FRUCTOSE-LIKE PTS SYSTEM EIIBC COMPONENT-RELATED"/>
    <property type="match status" value="1"/>
</dbReference>
<dbReference type="InterPro" id="IPR036095">
    <property type="entry name" value="PTS_EIIB-like_sf"/>
</dbReference>
<evidence type="ECO:0000256" key="1">
    <source>
        <dbReference type="ARBA" id="ARBA00022448"/>
    </source>
</evidence>
<dbReference type="GO" id="GO:0005886">
    <property type="term" value="C:plasma membrane"/>
    <property type="evidence" value="ECO:0007669"/>
    <property type="project" value="TreeGrafter"/>
</dbReference>
<dbReference type="GO" id="GO:0090563">
    <property type="term" value="F:protein-phosphocysteine-sugar phosphotransferase activity"/>
    <property type="evidence" value="ECO:0007669"/>
    <property type="project" value="TreeGrafter"/>
</dbReference>
<dbReference type="CDD" id="cd05569">
    <property type="entry name" value="PTS_IIB_fructose"/>
    <property type="match status" value="1"/>
</dbReference>
<keyword evidence="5" id="KW-0598">Phosphotransferase system</keyword>
<evidence type="ECO:0000256" key="2">
    <source>
        <dbReference type="ARBA" id="ARBA00022553"/>
    </source>
</evidence>
<sequence>MKGVKKMNIVGIAACTSGIAHTYIAKEKLIKAGVALGHNISIETQGTIGIEDKLTKEKIAAADVVIIAADIKVNGMDRFINKKIVEVPTSIVIKSPKGLINKIQTELGLT</sequence>
<dbReference type="InterPro" id="IPR050864">
    <property type="entry name" value="Bacterial_PTS_Sugar_Transport"/>
</dbReference>
<evidence type="ECO:0000256" key="5">
    <source>
        <dbReference type="ARBA" id="ARBA00022683"/>
    </source>
</evidence>
<dbReference type="GO" id="GO:0016301">
    <property type="term" value="F:kinase activity"/>
    <property type="evidence" value="ECO:0007669"/>
    <property type="project" value="UniProtKB-KW"/>
</dbReference>
<dbReference type="Proteomes" id="UP000295188">
    <property type="component" value="Unassembled WGS sequence"/>
</dbReference>
<evidence type="ECO:0000256" key="4">
    <source>
        <dbReference type="ARBA" id="ARBA00022679"/>
    </source>
</evidence>
<keyword evidence="9" id="KW-1185">Reference proteome</keyword>
<dbReference type="InterPro" id="IPR003353">
    <property type="entry name" value="PTS_IIB_fruc"/>
</dbReference>
<keyword evidence="2" id="KW-0597">Phosphoprotein</keyword>
<evidence type="ECO:0000313" key="9">
    <source>
        <dbReference type="Proteomes" id="UP000295188"/>
    </source>
</evidence>
<dbReference type="EMBL" id="SMAA01000011">
    <property type="protein sequence ID" value="TCS78147.1"/>
    <property type="molecule type" value="Genomic_DNA"/>
</dbReference>
<keyword evidence="4" id="KW-0808">Transferase</keyword>
<dbReference type="InterPro" id="IPR013011">
    <property type="entry name" value="PTS_EIIB_2"/>
</dbReference>
<comment type="caution">
    <text evidence="8">The sequence shown here is derived from an EMBL/GenBank/DDBJ whole genome shotgun (WGS) entry which is preliminary data.</text>
</comment>
<dbReference type="PROSITE" id="PS51099">
    <property type="entry name" value="PTS_EIIB_TYPE_2"/>
    <property type="match status" value="1"/>
</dbReference>
<proteinExistence type="predicted"/>
<name>A0A4R3K5Y8_9FIRM</name>
<dbReference type="GO" id="GO:0022877">
    <property type="term" value="F:protein-N(PI)-phosphohistidine-fructose phosphotransferase system transporter activity"/>
    <property type="evidence" value="ECO:0007669"/>
    <property type="project" value="InterPro"/>
</dbReference>
<evidence type="ECO:0000256" key="6">
    <source>
        <dbReference type="ARBA" id="ARBA00022777"/>
    </source>
</evidence>
<protein>
    <submittedName>
        <fullName evidence="8">PTS system IIB component (Fru family)</fullName>
    </submittedName>
</protein>
<keyword evidence="1" id="KW-0813">Transport</keyword>
<accession>A0A4R3K5Y8</accession>
<dbReference type="SUPFAM" id="SSF52794">
    <property type="entry name" value="PTS system IIB component-like"/>
    <property type="match status" value="1"/>
</dbReference>
<keyword evidence="6" id="KW-0418">Kinase</keyword>
<dbReference type="Pfam" id="PF02302">
    <property type="entry name" value="PTS_IIB"/>
    <property type="match status" value="1"/>
</dbReference>
<dbReference type="PANTHER" id="PTHR30505">
    <property type="entry name" value="FRUCTOSE-LIKE PERMEASE"/>
    <property type="match status" value="1"/>
</dbReference>
<evidence type="ECO:0000256" key="3">
    <source>
        <dbReference type="ARBA" id="ARBA00022597"/>
    </source>
</evidence>